<feature type="compositionally biased region" description="Polar residues" evidence="1">
    <location>
        <begin position="45"/>
        <end position="55"/>
    </location>
</feature>
<organism evidence="2 3">
    <name type="scientific">Bordetella hinzii</name>
    <dbReference type="NCBI Taxonomy" id="103855"/>
    <lineage>
        <taxon>Bacteria</taxon>
        <taxon>Pseudomonadati</taxon>
        <taxon>Pseudomonadota</taxon>
        <taxon>Betaproteobacteria</taxon>
        <taxon>Burkholderiales</taxon>
        <taxon>Alcaligenaceae</taxon>
        <taxon>Bordetella</taxon>
    </lineage>
</organism>
<evidence type="ECO:0000256" key="1">
    <source>
        <dbReference type="SAM" id="MobiDB-lite"/>
    </source>
</evidence>
<feature type="compositionally biased region" description="Pro residues" evidence="1">
    <location>
        <begin position="24"/>
        <end position="43"/>
    </location>
</feature>
<feature type="region of interest" description="Disordered" evidence="1">
    <location>
        <begin position="1"/>
        <end position="106"/>
    </location>
</feature>
<dbReference type="EMBL" id="CP024172">
    <property type="protein sequence ID" value="AZW15945.1"/>
    <property type="molecule type" value="Genomic_DNA"/>
</dbReference>
<feature type="compositionally biased region" description="Basic and acidic residues" evidence="1">
    <location>
        <begin position="82"/>
        <end position="96"/>
    </location>
</feature>
<dbReference type="Proteomes" id="UP000282741">
    <property type="component" value="Chromosome"/>
</dbReference>
<name>A0AAN1RUH2_9BORD</name>
<dbReference type="AlphaFoldDB" id="A0AAN1RUH2"/>
<evidence type="ECO:0000313" key="3">
    <source>
        <dbReference type="Proteomes" id="UP000282741"/>
    </source>
</evidence>
<accession>A0AAN1RUH2</accession>
<sequence>MPVRGGNAACGQVGATQEMTMAPRPKPPAPPEAYSEIPPPEPSAKPQTDIATDIQQEAKKARPGRKPPAEPATQFDGSPQPRTERETGWFKPKDDTPAVLPTKKGD</sequence>
<gene>
    <name evidence="2" type="ORF">CS347_03680</name>
</gene>
<proteinExistence type="predicted"/>
<protein>
    <submittedName>
        <fullName evidence="2">Uncharacterized protein</fullName>
    </submittedName>
</protein>
<reference evidence="3" key="1">
    <citation type="submission" date="2017-10" db="EMBL/GenBank/DDBJ databases">
        <title>Whole genome sequencing of various Bordetella species.</title>
        <authorList>
            <person name="Weigand M.R."/>
            <person name="Loparev V."/>
            <person name="Peng Y."/>
            <person name="Bowden K.E."/>
            <person name="Tondella M.L."/>
            <person name="Williams M.M."/>
        </authorList>
    </citation>
    <scope>NUCLEOTIDE SEQUENCE [LARGE SCALE GENOMIC DNA]</scope>
    <source>
        <strain evidence="3">H720</strain>
    </source>
</reference>
<evidence type="ECO:0000313" key="2">
    <source>
        <dbReference type="EMBL" id="AZW15945.1"/>
    </source>
</evidence>